<dbReference type="InterPro" id="IPR007554">
    <property type="entry name" value="Glycerophosphate_synth"/>
</dbReference>
<protein>
    <submittedName>
        <fullName evidence="2">CDP-glycerol glycerophosphotransferase family protein</fullName>
    </submittedName>
</protein>
<sequence>MTGILKHLGKVRKLTRVLLPLATIASLLFLPGTFAAPVLAAAAAALFLKPDPKYRPGSYKVGRIVFALTPLVAFASAGEQPPALLSATILLVYLALAAEPYIGRAMRIERFDTASLPGSEQRALFTPGSMYYMSTAVLIALQVPAFIPETAPFAPVALLGFAPAAAVAALKLVGREGLLIDDIDERAARTKEALEKVRPSFLLYFAAPAGTSFQVAMWLPHLEKLDGDYFILVREAWAFNALQEVTDRPIVFARDLSLVDEVLPEGAKAVFYVNNAAKNTHMVRFPDLTHVQLLHGDSDKVSSFNPVTAMFDRIFVAGQAGLDRYPDNGIDIPEKKFDIVGRPQVAQLDITERAISEIDDPTVLYAPTWAGYFEDANYSSLGIGVEMLRELTARGTTVIFRPHPYTDRIPETARHKAAVEEFLRQDAAASGRRHRWGPEVNEDMTLFDCVDASDALISDVSSVVSDWLYSEKPFAVVDARFEREDFHLSCSLIYAAYRIEGDGSNMESVLDDLLEKDPLAEERRKAKVHYLGDFPPEEYEQAFINAANKYLK</sequence>
<evidence type="ECO:0000256" key="1">
    <source>
        <dbReference type="SAM" id="Phobius"/>
    </source>
</evidence>
<gene>
    <name evidence="2" type="ORF">ACFPET_07905</name>
</gene>
<keyword evidence="1" id="KW-0472">Membrane</keyword>
<proteinExistence type="predicted"/>
<comment type="caution">
    <text evidence="2">The sequence shown here is derived from an EMBL/GenBank/DDBJ whole genome shotgun (WGS) entry which is preliminary data.</text>
</comment>
<feature type="transmembrane region" description="Helical" evidence="1">
    <location>
        <begin position="20"/>
        <end position="48"/>
    </location>
</feature>
<feature type="transmembrane region" description="Helical" evidence="1">
    <location>
        <begin position="153"/>
        <end position="173"/>
    </location>
</feature>
<dbReference type="InterPro" id="IPR043148">
    <property type="entry name" value="TagF_C"/>
</dbReference>
<feature type="transmembrane region" description="Helical" evidence="1">
    <location>
        <begin position="123"/>
        <end position="147"/>
    </location>
</feature>
<name>A0ABV8TX49_9ACTN</name>
<dbReference type="EMBL" id="JBHSDK010000012">
    <property type="protein sequence ID" value="MFC4335121.1"/>
    <property type="molecule type" value="Genomic_DNA"/>
</dbReference>
<evidence type="ECO:0000313" key="3">
    <source>
        <dbReference type="Proteomes" id="UP001595823"/>
    </source>
</evidence>
<dbReference type="Proteomes" id="UP001595823">
    <property type="component" value="Unassembled WGS sequence"/>
</dbReference>
<dbReference type="Pfam" id="PF04464">
    <property type="entry name" value="Glyphos_transf"/>
    <property type="match status" value="1"/>
</dbReference>
<accession>A0ABV8TX49</accession>
<evidence type="ECO:0000313" key="2">
    <source>
        <dbReference type="EMBL" id="MFC4335121.1"/>
    </source>
</evidence>
<reference evidence="3" key="1">
    <citation type="journal article" date="2019" name="Int. J. Syst. Evol. Microbiol.">
        <title>The Global Catalogue of Microorganisms (GCM) 10K type strain sequencing project: providing services to taxonomists for standard genome sequencing and annotation.</title>
        <authorList>
            <consortium name="The Broad Institute Genomics Platform"/>
            <consortium name="The Broad Institute Genome Sequencing Center for Infectious Disease"/>
            <person name="Wu L."/>
            <person name="Ma J."/>
        </authorList>
    </citation>
    <scope>NUCLEOTIDE SEQUENCE [LARGE SCALE GENOMIC DNA]</scope>
    <source>
        <strain evidence="3">IBRC-M 10908</strain>
    </source>
</reference>
<keyword evidence="1" id="KW-0812">Transmembrane</keyword>
<feature type="transmembrane region" description="Helical" evidence="1">
    <location>
        <begin position="83"/>
        <end position="102"/>
    </location>
</feature>
<dbReference type="Gene3D" id="3.40.50.12580">
    <property type="match status" value="1"/>
</dbReference>
<dbReference type="RefSeq" id="WP_380619498.1">
    <property type="nucleotide sequence ID" value="NZ_JBHSDK010000012.1"/>
</dbReference>
<feature type="transmembrane region" description="Helical" evidence="1">
    <location>
        <begin position="201"/>
        <end position="219"/>
    </location>
</feature>
<keyword evidence="1" id="KW-1133">Transmembrane helix</keyword>
<organism evidence="2 3">
    <name type="scientific">Salininema proteolyticum</name>
    <dbReference type="NCBI Taxonomy" id="1607685"/>
    <lineage>
        <taxon>Bacteria</taxon>
        <taxon>Bacillati</taxon>
        <taxon>Actinomycetota</taxon>
        <taxon>Actinomycetes</taxon>
        <taxon>Glycomycetales</taxon>
        <taxon>Glycomycetaceae</taxon>
        <taxon>Salininema</taxon>
    </lineage>
</organism>
<keyword evidence="3" id="KW-1185">Reference proteome</keyword>